<accession>A0AA88KV66</accession>
<evidence type="ECO:0000256" key="5">
    <source>
        <dbReference type="PROSITE-ProRule" id="PRU10141"/>
    </source>
</evidence>
<dbReference type="GO" id="GO:0005737">
    <property type="term" value="C:cytoplasm"/>
    <property type="evidence" value="ECO:0007669"/>
    <property type="project" value="TreeGrafter"/>
</dbReference>
<keyword evidence="9" id="KW-1185">Reference proteome</keyword>
<evidence type="ECO:0000256" key="2">
    <source>
        <dbReference type="ARBA" id="ARBA00022741"/>
    </source>
</evidence>
<dbReference type="InterPro" id="IPR017441">
    <property type="entry name" value="Protein_kinase_ATP_BS"/>
</dbReference>
<comment type="caution">
    <text evidence="8">The sequence shown here is derived from an EMBL/GenBank/DDBJ whole genome shotgun (WGS) entry which is preliminary data.</text>
</comment>
<keyword evidence="1" id="KW-0808">Transferase</keyword>
<reference evidence="8" key="1">
    <citation type="submission" date="2023-07" db="EMBL/GenBank/DDBJ databases">
        <title>Chromosome-level genome assembly of Artemia franciscana.</title>
        <authorList>
            <person name="Jo E."/>
        </authorList>
    </citation>
    <scope>NUCLEOTIDE SEQUENCE</scope>
    <source>
        <tissue evidence="8">Whole body</tissue>
    </source>
</reference>
<keyword evidence="2 5" id="KW-0547">Nucleotide-binding</keyword>
<dbReference type="AlphaFoldDB" id="A0AA88KV66"/>
<dbReference type="Proteomes" id="UP001187531">
    <property type="component" value="Unassembled WGS sequence"/>
</dbReference>
<evidence type="ECO:0000256" key="1">
    <source>
        <dbReference type="ARBA" id="ARBA00022679"/>
    </source>
</evidence>
<dbReference type="EMBL" id="JAVRJZ010000081">
    <property type="protein sequence ID" value="KAK2703634.1"/>
    <property type="molecule type" value="Genomic_DNA"/>
</dbReference>
<protein>
    <recommendedName>
        <fullName evidence="7">Protein kinase domain-containing protein</fullName>
    </recommendedName>
</protein>
<dbReference type="SUPFAM" id="SSF56112">
    <property type="entry name" value="Protein kinase-like (PK-like)"/>
    <property type="match status" value="1"/>
</dbReference>
<dbReference type="PANTHER" id="PTHR11042">
    <property type="entry name" value="EUKARYOTIC TRANSLATION INITIATION FACTOR 2-ALPHA KINASE EIF2-ALPHA KINASE -RELATED"/>
    <property type="match status" value="1"/>
</dbReference>
<dbReference type="InterPro" id="IPR050339">
    <property type="entry name" value="CC_SR_Kinase"/>
</dbReference>
<feature type="coiled-coil region" evidence="6">
    <location>
        <begin position="6"/>
        <end position="40"/>
    </location>
</feature>
<dbReference type="PROSITE" id="PS50011">
    <property type="entry name" value="PROTEIN_KINASE_DOM"/>
    <property type="match status" value="1"/>
</dbReference>
<dbReference type="GO" id="GO:0005524">
    <property type="term" value="F:ATP binding"/>
    <property type="evidence" value="ECO:0007669"/>
    <property type="project" value="UniProtKB-UniRule"/>
</dbReference>
<evidence type="ECO:0000256" key="6">
    <source>
        <dbReference type="SAM" id="Coils"/>
    </source>
</evidence>
<evidence type="ECO:0000256" key="3">
    <source>
        <dbReference type="ARBA" id="ARBA00022777"/>
    </source>
</evidence>
<proteinExistence type="predicted"/>
<evidence type="ECO:0000259" key="7">
    <source>
        <dbReference type="PROSITE" id="PS50011"/>
    </source>
</evidence>
<organism evidence="8 9">
    <name type="scientific">Artemia franciscana</name>
    <name type="common">Brine shrimp</name>
    <name type="synonym">Artemia sanfranciscana</name>
    <dbReference type="NCBI Taxonomy" id="6661"/>
    <lineage>
        <taxon>Eukaryota</taxon>
        <taxon>Metazoa</taxon>
        <taxon>Ecdysozoa</taxon>
        <taxon>Arthropoda</taxon>
        <taxon>Crustacea</taxon>
        <taxon>Branchiopoda</taxon>
        <taxon>Anostraca</taxon>
        <taxon>Artemiidae</taxon>
        <taxon>Artemia</taxon>
    </lineage>
</organism>
<keyword evidence="3" id="KW-0418">Kinase</keyword>
<dbReference type="PROSITE" id="PS00107">
    <property type="entry name" value="PROTEIN_KINASE_ATP"/>
    <property type="match status" value="1"/>
</dbReference>
<feature type="domain" description="Protein kinase" evidence="7">
    <location>
        <begin position="97"/>
        <end position="145"/>
    </location>
</feature>
<sequence length="145" mass="16930">MNSKILQNAQPVIKRLERILEKMEERERKIEEISDFEERKEAGVLVQDNVREEIFREAERLDLNAKAVFDLICKFLSTKISTESTSEEYNSRFLNEFETLSRLGKGGFGVVFEARNKLDTVRYAVKRVSLSLSYFWFCAMSVSNT</sequence>
<gene>
    <name evidence="8" type="ORF">QYM36_017934</name>
</gene>
<keyword evidence="6" id="KW-0175">Coiled coil</keyword>
<evidence type="ECO:0000256" key="4">
    <source>
        <dbReference type="ARBA" id="ARBA00022840"/>
    </source>
</evidence>
<keyword evidence="4 5" id="KW-0067">ATP-binding</keyword>
<evidence type="ECO:0000313" key="9">
    <source>
        <dbReference type="Proteomes" id="UP001187531"/>
    </source>
</evidence>
<name>A0AA88KV66_ARTSF</name>
<dbReference type="GO" id="GO:0005634">
    <property type="term" value="C:nucleus"/>
    <property type="evidence" value="ECO:0007669"/>
    <property type="project" value="TreeGrafter"/>
</dbReference>
<dbReference type="InterPro" id="IPR011009">
    <property type="entry name" value="Kinase-like_dom_sf"/>
</dbReference>
<dbReference type="InterPro" id="IPR000719">
    <property type="entry name" value="Prot_kinase_dom"/>
</dbReference>
<dbReference type="PANTHER" id="PTHR11042:SF91">
    <property type="entry name" value="EUKARYOTIC TRANSLATION INITIATION FACTOR 2-ALPHA KINASE"/>
    <property type="match status" value="1"/>
</dbReference>
<evidence type="ECO:0000313" key="8">
    <source>
        <dbReference type="EMBL" id="KAK2703634.1"/>
    </source>
</evidence>
<dbReference type="Gene3D" id="3.30.200.20">
    <property type="entry name" value="Phosphorylase Kinase, domain 1"/>
    <property type="match status" value="1"/>
</dbReference>
<dbReference type="GO" id="GO:0004694">
    <property type="term" value="F:eukaryotic translation initiation factor 2alpha kinase activity"/>
    <property type="evidence" value="ECO:0007669"/>
    <property type="project" value="TreeGrafter"/>
</dbReference>
<feature type="binding site" evidence="5">
    <location>
        <position position="126"/>
    </location>
    <ligand>
        <name>ATP</name>
        <dbReference type="ChEBI" id="CHEBI:30616"/>
    </ligand>
</feature>